<protein>
    <recommendedName>
        <fullName evidence="4">THAP-type domain-containing protein</fullName>
    </recommendedName>
</protein>
<evidence type="ECO:0000313" key="3">
    <source>
        <dbReference type="Proteomes" id="UP000821837"/>
    </source>
</evidence>
<feature type="compositionally biased region" description="Polar residues" evidence="1">
    <location>
        <begin position="52"/>
        <end position="61"/>
    </location>
</feature>
<proteinExistence type="predicted"/>
<reference evidence="2" key="2">
    <citation type="submission" date="2021-09" db="EMBL/GenBank/DDBJ databases">
        <authorList>
            <person name="Jia N."/>
            <person name="Wang J."/>
            <person name="Shi W."/>
            <person name="Du L."/>
            <person name="Sun Y."/>
            <person name="Zhan W."/>
            <person name="Jiang J."/>
            <person name="Wang Q."/>
            <person name="Zhang B."/>
            <person name="Ji P."/>
            <person name="Sakyi L.B."/>
            <person name="Cui X."/>
            <person name="Yuan T."/>
            <person name="Jiang B."/>
            <person name="Yang W."/>
            <person name="Lam T.T.-Y."/>
            <person name="Chang Q."/>
            <person name="Ding S."/>
            <person name="Wang X."/>
            <person name="Zhu J."/>
            <person name="Ruan X."/>
            <person name="Zhao L."/>
            <person name="Wei J."/>
            <person name="Que T."/>
            <person name="Du C."/>
            <person name="Cheng J."/>
            <person name="Dai P."/>
            <person name="Han X."/>
            <person name="Huang E."/>
            <person name="Gao Y."/>
            <person name="Liu J."/>
            <person name="Shao H."/>
            <person name="Ye R."/>
            <person name="Li L."/>
            <person name="Wei W."/>
            <person name="Wang X."/>
            <person name="Wang C."/>
            <person name="Huo Q."/>
            <person name="Li W."/>
            <person name="Guo W."/>
            <person name="Chen H."/>
            <person name="Chen S."/>
            <person name="Zhou L."/>
            <person name="Zhou L."/>
            <person name="Ni X."/>
            <person name="Tian J."/>
            <person name="Zhou Y."/>
            <person name="Sheng Y."/>
            <person name="Liu T."/>
            <person name="Pan Y."/>
            <person name="Xia L."/>
            <person name="Li J."/>
            <person name="Zhao F."/>
            <person name="Cao W."/>
        </authorList>
    </citation>
    <scope>NUCLEOTIDE SEQUENCE</scope>
    <source>
        <strain evidence="2">Rsan-2018</strain>
        <tissue evidence="2">Larvae</tissue>
    </source>
</reference>
<evidence type="ECO:0000256" key="1">
    <source>
        <dbReference type="SAM" id="MobiDB-lite"/>
    </source>
</evidence>
<keyword evidence="3" id="KW-1185">Reference proteome</keyword>
<feature type="region of interest" description="Disordered" evidence="1">
    <location>
        <begin position="37"/>
        <end position="61"/>
    </location>
</feature>
<organism evidence="2 3">
    <name type="scientific">Rhipicephalus sanguineus</name>
    <name type="common">Brown dog tick</name>
    <name type="synonym">Ixodes sanguineus</name>
    <dbReference type="NCBI Taxonomy" id="34632"/>
    <lineage>
        <taxon>Eukaryota</taxon>
        <taxon>Metazoa</taxon>
        <taxon>Ecdysozoa</taxon>
        <taxon>Arthropoda</taxon>
        <taxon>Chelicerata</taxon>
        <taxon>Arachnida</taxon>
        <taxon>Acari</taxon>
        <taxon>Parasitiformes</taxon>
        <taxon>Ixodida</taxon>
        <taxon>Ixodoidea</taxon>
        <taxon>Ixodidae</taxon>
        <taxon>Rhipicephalinae</taxon>
        <taxon>Rhipicephalus</taxon>
        <taxon>Rhipicephalus</taxon>
    </lineage>
</organism>
<gene>
    <name evidence="2" type="ORF">HPB52_021735</name>
</gene>
<dbReference type="EMBL" id="JABSTV010001248">
    <property type="protein sequence ID" value="KAH7969767.1"/>
    <property type="molecule type" value="Genomic_DNA"/>
</dbReference>
<accession>A0A9D4T4G7</accession>
<sequence>MYVNGYHLCSYHFTESAYANLAKTRLLWTAVPTFEEEVGSPIDEGPSRAEATDTSAQDHPG</sequence>
<name>A0A9D4T4G7_RHISA</name>
<dbReference type="Proteomes" id="UP000821837">
    <property type="component" value="Unassembled WGS sequence"/>
</dbReference>
<comment type="caution">
    <text evidence="2">The sequence shown here is derived from an EMBL/GenBank/DDBJ whole genome shotgun (WGS) entry which is preliminary data.</text>
</comment>
<evidence type="ECO:0000313" key="2">
    <source>
        <dbReference type="EMBL" id="KAH7969767.1"/>
    </source>
</evidence>
<dbReference type="AlphaFoldDB" id="A0A9D4T4G7"/>
<reference evidence="2" key="1">
    <citation type="journal article" date="2020" name="Cell">
        <title>Large-Scale Comparative Analyses of Tick Genomes Elucidate Their Genetic Diversity and Vector Capacities.</title>
        <authorList>
            <consortium name="Tick Genome and Microbiome Consortium (TIGMIC)"/>
            <person name="Jia N."/>
            <person name="Wang J."/>
            <person name="Shi W."/>
            <person name="Du L."/>
            <person name="Sun Y."/>
            <person name="Zhan W."/>
            <person name="Jiang J.F."/>
            <person name="Wang Q."/>
            <person name="Zhang B."/>
            <person name="Ji P."/>
            <person name="Bell-Sakyi L."/>
            <person name="Cui X.M."/>
            <person name="Yuan T.T."/>
            <person name="Jiang B.G."/>
            <person name="Yang W.F."/>
            <person name="Lam T.T."/>
            <person name="Chang Q.C."/>
            <person name="Ding S.J."/>
            <person name="Wang X.J."/>
            <person name="Zhu J.G."/>
            <person name="Ruan X.D."/>
            <person name="Zhao L."/>
            <person name="Wei J.T."/>
            <person name="Ye R.Z."/>
            <person name="Que T.C."/>
            <person name="Du C.H."/>
            <person name="Zhou Y.H."/>
            <person name="Cheng J.X."/>
            <person name="Dai P.F."/>
            <person name="Guo W.B."/>
            <person name="Han X.H."/>
            <person name="Huang E.J."/>
            <person name="Li L.F."/>
            <person name="Wei W."/>
            <person name="Gao Y.C."/>
            <person name="Liu J.Z."/>
            <person name="Shao H.Z."/>
            <person name="Wang X."/>
            <person name="Wang C.C."/>
            <person name="Yang T.C."/>
            <person name="Huo Q.B."/>
            <person name="Li W."/>
            <person name="Chen H.Y."/>
            <person name="Chen S.E."/>
            <person name="Zhou L.G."/>
            <person name="Ni X.B."/>
            <person name="Tian J.H."/>
            <person name="Sheng Y."/>
            <person name="Liu T."/>
            <person name="Pan Y.S."/>
            <person name="Xia L.Y."/>
            <person name="Li J."/>
            <person name="Zhao F."/>
            <person name="Cao W.C."/>
        </authorList>
    </citation>
    <scope>NUCLEOTIDE SEQUENCE</scope>
    <source>
        <strain evidence="2">Rsan-2018</strain>
    </source>
</reference>
<dbReference type="VEuPathDB" id="VectorBase:RSAN_026076"/>
<evidence type="ECO:0008006" key="4">
    <source>
        <dbReference type="Google" id="ProtNLM"/>
    </source>
</evidence>